<dbReference type="GO" id="GO:0016787">
    <property type="term" value="F:hydrolase activity"/>
    <property type="evidence" value="ECO:0007669"/>
    <property type="project" value="InterPro"/>
</dbReference>
<dbReference type="InterPro" id="IPR044925">
    <property type="entry name" value="His-Me_finger_sf"/>
</dbReference>
<evidence type="ECO:0000259" key="4">
    <source>
        <dbReference type="SMART" id="SM00892"/>
    </source>
</evidence>
<dbReference type="AlphaFoldDB" id="A0A1Q9AJS9"/>
<feature type="domain" description="DNA/RNA non-specific endonuclease/pyrophosphatase/phosphodiesterase" evidence="4">
    <location>
        <begin position="335"/>
        <end position="571"/>
    </location>
</feature>
<dbReference type="InterPro" id="IPR001604">
    <property type="entry name" value="Endo_G_ENPP1-like_dom"/>
</dbReference>
<dbReference type="GO" id="GO:0046872">
    <property type="term" value="F:metal ion binding"/>
    <property type="evidence" value="ECO:0007669"/>
    <property type="project" value="UniProtKB-KW"/>
</dbReference>
<feature type="domain" description="ENPP1-3/EXOG-like endonuclease/phosphodiesterase" evidence="3">
    <location>
        <begin position="336"/>
        <end position="571"/>
    </location>
</feature>
<evidence type="ECO:0000256" key="2">
    <source>
        <dbReference type="PIRSR" id="PIRSR640255-2"/>
    </source>
</evidence>
<dbReference type="GO" id="GO:0003676">
    <property type="term" value="F:nucleic acid binding"/>
    <property type="evidence" value="ECO:0007669"/>
    <property type="project" value="InterPro"/>
</dbReference>
<proteinExistence type="predicted"/>
<keyword evidence="2" id="KW-0479">Metal-binding</keyword>
<accession>A0A1Q9AJS9</accession>
<feature type="active site" description="Proton acceptor" evidence="1">
    <location>
        <position position="405"/>
    </location>
</feature>
<dbReference type="InterPro" id="IPR040255">
    <property type="entry name" value="Non-specific_endonuclease"/>
</dbReference>
<evidence type="ECO:0000256" key="1">
    <source>
        <dbReference type="PIRSR" id="PIRSR640255-1"/>
    </source>
</evidence>
<dbReference type="SUPFAM" id="SSF50494">
    <property type="entry name" value="Trypsin-like serine proteases"/>
    <property type="match status" value="1"/>
</dbReference>
<dbReference type="SUPFAM" id="SSF54060">
    <property type="entry name" value="His-Me finger endonucleases"/>
    <property type="match status" value="1"/>
</dbReference>
<dbReference type="GO" id="GO:0004519">
    <property type="term" value="F:endonuclease activity"/>
    <property type="evidence" value="ECO:0007669"/>
    <property type="project" value="TreeGrafter"/>
</dbReference>
<evidence type="ECO:0008006" key="7">
    <source>
        <dbReference type="Google" id="ProtNLM"/>
    </source>
</evidence>
<evidence type="ECO:0000313" key="5">
    <source>
        <dbReference type="EMBL" id="OLP55559.1"/>
    </source>
</evidence>
<dbReference type="PANTHER" id="PTHR13966">
    <property type="entry name" value="ENDONUCLEASE RELATED"/>
    <property type="match status" value="1"/>
</dbReference>
<dbReference type="STRING" id="1672749.BJF92_07705"/>
<name>A0A1Q9AJS9_9HYPH</name>
<organism evidence="5 6">
    <name type="scientific">Xaviernesmea rhizosphaerae</name>
    <dbReference type="NCBI Taxonomy" id="1672749"/>
    <lineage>
        <taxon>Bacteria</taxon>
        <taxon>Pseudomonadati</taxon>
        <taxon>Pseudomonadota</taxon>
        <taxon>Alphaproteobacteria</taxon>
        <taxon>Hyphomicrobiales</taxon>
        <taxon>Rhizobiaceae</taxon>
        <taxon>Rhizobium/Agrobacterium group</taxon>
        <taxon>Xaviernesmea</taxon>
    </lineage>
</organism>
<dbReference type="PANTHER" id="PTHR13966:SF5">
    <property type="entry name" value="ENDONUCLEASE G, MITOCHONDRIAL"/>
    <property type="match status" value="1"/>
</dbReference>
<dbReference type="InterPro" id="IPR043504">
    <property type="entry name" value="Peptidase_S1_PA_chymotrypsin"/>
</dbReference>
<dbReference type="InterPro" id="IPR044929">
    <property type="entry name" value="DNA/RNA_non-sp_Endonuclease_sf"/>
</dbReference>
<gene>
    <name evidence="5" type="ORF">BJF92_07705</name>
</gene>
<comment type="caution">
    <text evidence="5">The sequence shown here is derived from an EMBL/GenBank/DDBJ whole genome shotgun (WGS) entry which is preliminary data.</text>
</comment>
<dbReference type="EMBL" id="MKIO01000027">
    <property type="protein sequence ID" value="OLP55559.1"/>
    <property type="molecule type" value="Genomic_DNA"/>
</dbReference>
<dbReference type="Pfam" id="PF13365">
    <property type="entry name" value="Trypsin_2"/>
    <property type="match status" value="1"/>
</dbReference>
<reference evidence="5 6" key="1">
    <citation type="submission" date="2016-09" db="EMBL/GenBank/DDBJ databases">
        <title>Rhizobium sp. nov., a novel species isolated from the rice rhizosphere.</title>
        <authorList>
            <person name="Zhao J."/>
            <person name="Zhang X."/>
        </authorList>
    </citation>
    <scope>NUCLEOTIDE SEQUENCE [LARGE SCALE GENOMIC DNA]</scope>
    <source>
        <strain evidence="5 6">MH17</strain>
    </source>
</reference>
<dbReference type="Pfam" id="PF01223">
    <property type="entry name" value="Endonuclease_NS"/>
    <property type="match status" value="1"/>
</dbReference>
<dbReference type="Proteomes" id="UP000186143">
    <property type="component" value="Unassembled WGS sequence"/>
</dbReference>
<dbReference type="SMART" id="SM00477">
    <property type="entry name" value="NUC"/>
    <property type="match status" value="1"/>
</dbReference>
<dbReference type="Gene3D" id="3.40.570.10">
    <property type="entry name" value="Extracellular Endonuclease, subunit A"/>
    <property type="match status" value="1"/>
</dbReference>
<dbReference type="InterPro" id="IPR020821">
    <property type="entry name" value="ENPP1-3/EXOG-like_nuc-like"/>
</dbReference>
<dbReference type="InterPro" id="IPR009003">
    <property type="entry name" value="Peptidase_S1_PA"/>
</dbReference>
<protein>
    <recommendedName>
        <fullName evidence="7">DNA/RNA non-specific endonuclease</fullName>
    </recommendedName>
</protein>
<dbReference type="Gene3D" id="2.40.10.10">
    <property type="entry name" value="Trypsin-like serine proteases"/>
    <property type="match status" value="2"/>
</dbReference>
<sequence>MLLTNWHVFPEAANARGAGANFLYEQGDSGLARGITFELDPDALFHADQKLDFAIVAVKPTAVTGELLSSLQFLSINGSGAKILPGMPIMMIEYPNGGAKRYATTNNRLLEIRDDGFLRYETDTDGGSSGAPGFSDAWEVCALHHASIPKLRGNDILNKDGSVWNPGDPEDSIYWIANEGVRISFVVKALGAIKSANPTGQRLLEELLAGTIDPADEVAKLTAQGVPEAAPQGASTTLLPTTQSFTRNTMAVTMNFSGPVTIFVGGATPTAMDIVSPAPSVLEPEKALRFDPNYDDRKGYDPNFLGNGIAVPLPSVAPAHDREMYKEDGAIRVLDYYHYSLAMNAVRRMQMWSAVNVDYDKAKRMVSGRKFFGDDRWIGDPRIPAKVQLADHDVYAPAGQIDRGHIVRREDNAWGETPTEVEFGNSDTFHWTNCTPQHAAFNRSNPGKQWDNGAGLWGGFENHIQQNLQTGGDTRACILAGPVLADDDPSEDFGTGPVRYPLTFWKVVAVASQDAGGGRTLRTYGFLLSQADVVARFGVEFAAGEYARYQVPLATIAEKTGVIFDDVLLRADTKAA</sequence>
<dbReference type="SMART" id="SM00892">
    <property type="entry name" value="Endonuclease_NS"/>
    <property type="match status" value="1"/>
</dbReference>
<evidence type="ECO:0000313" key="6">
    <source>
        <dbReference type="Proteomes" id="UP000186143"/>
    </source>
</evidence>
<evidence type="ECO:0000259" key="3">
    <source>
        <dbReference type="SMART" id="SM00477"/>
    </source>
</evidence>
<feature type="binding site" evidence="2">
    <location>
        <position position="442"/>
    </location>
    <ligand>
        <name>Mg(2+)</name>
        <dbReference type="ChEBI" id="CHEBI:18420"/>
        <note>catalytic</note>
    </ligand>
</feature>